<keyword evidence="7" id="KW-0227">DNA damage</keyword>
<dbReference type="PROSITE" id="PS00916">
    <property type="entry name" value="PI3_4_KINASE_2"/>
    <property type="match status" value="1"/>
</dbReference>
<evidence type="ECO:0000256" key="8">
    <source>
        <dbReference type="ARBA" id="ARBA00022777"/>
    </source>
</evidence>
<dbReference type="CDD" id="cd00892">
    <property type="entry name" value="PIKKc_ATR"/>
    <property type="match status" value="1"/>
</dbReference>
<accession>A0A8J5M0F3</accession>
<dbReference type="PANTHER" id="PTHR11139:SF69">
    <property type="entry name" value="SERINE_THREONINE-PROTEIN KINASE ATR"/>
    <property type="match status" value="1"/>
</dbReference>
<name>A0A8J5M0F3_ZINOF</name>
<dbReference type="InterPro" id="IPR056802">
    <property type="entry name" value="ATR-like_M-HEAT"/>
</dbReference>
<dbReference type="InterPro" id="IPR000403">
    <property type="entry name" value="PI3/4_kinase_cat_dom"/>
</dbReference>
<dbReference type="OrthoDB" id="381190at2759"/>
<dbReference type="PROSITE" id="PS50290">
    <property type="entry name" value="PI3_4_KINASE_3"/>
    <property type="match status" value="1"/>
</dbReference>
<comment type="subcellular location">
    <subcellularLocation>
        <location evidence="1">Nucleus</location>
    </subcellularLocation>
</comment>
<dbReference type="GO" id="GO:0004674">
    <property type="term" value="F:protein serine/threonine kinase activity"/>
    <property type="evidence" value="ECO:0007669"/>
    <property type="project" value="UniProtKB-KW"/>
</dbReference>
<evidence type="ECO:0000259" key="16">
    <source>
        <dbReference type="PROSITE" id="PS50290"/>
    </source>
</evidence>
<keyword evidence="5" id="KW-0808">Transferase</keyword>
<evidence type="ECO:0000256" key="14">
    <source>
        <dbReference type="ARBA" id="ARBA00047899"/>
    </source>
</evidence>
<dbReference type="InterPro" id="IPR003151">
    <property type="entry name" value="PIK-rel_kinase_FAT"/>
</dbReference>
<dbReference type="FunFam" id="1.10.1070.11:FF:000024">
    <property type="entry name" value="Serine/threonine-protein kinase ATR"/>
    <property type="match status" value="1"/>
</dbReference>
<dbReference type="InterPro" id="IPR003152">
    <property type="entry name" value="FATC_dom"/>
</dbReference>
<feature type="domain" description="PI3K/PI4K catalytic" evidence="16">
    <location>
        <begin position="1656"/>
        <end position="1967"/>
    </location>
</feature>
<dbReference type="PANTHER" id="PTHR11139">
    <property type="entry name" value="ATAXIA TELANGIECTASIA MUTATED ATM -RELATED"/>
    <property type="match status" value="1"/>
</dbReference>
<gene>
    <name evidence="19" type="ORF">ZIOFF_012460</name>
</gene>
<feature type="domain" description="FATC" evidence="18">
    <location>
        <begin position="1965"/>
        <end position="1997"/>
    </location>
</feature>
<keyword evidence="6" id="KW-0547">Nucleotide-binding</keyword>
<evidence type="ECO:0000256" key="12">
    <source>
        <dbReference type="ARBA" id="ARBA00023306"/>
    </source>
</evidence>
<comment type="catalytic activity">
    <reaction evidence="14">
        <text>L-threonyl-[protein] + ATP = O-phospho-L-threonyl-[protein] + ADP + H(+)</text>
        <dbReference type="Rhea" id="RHEA:46608"/>
        <dbReference type="Rhea" id="RHEA-COMP:11060"/>
        <dbReference type="Rhea" id="RHEA-COMP:11605"/>
        <dbReference type="ChEBI" id="CHEBI:15378"/>
        <dbReference type="ChEBI" id="CHEBI:30013"/>
        <dbReference type="ChEBI" id="CHEBI:30616"/>
        <dbReference type="ChEBI" id="CHEBI:61977"/>
        <dbReference type="ChEBI" id="CHEBI:456216"/>
        <dbReference type="EC" id="2.7.11.1"/>
    </reaction>
</comment>
<evidence type="ECO:0000256" key="5">
    <source>
        <dbReference type="ARBA" id="ARBA00022679"/>
    </source>
</evidence>
<keyword evidence="9" id="KW-0067">ATP-binding</keyword>
<feature type="domain" description="FAT" evidence="17">
    <location>
        <begin position="946"/>
        <end position="1548"/>
    </location>
</feature>
<dbReference type="InterPro" id="IPR057564">
    <property type="entry name" value="HEAT_ATR"/>
</dbReference>
<comment type="caution">
    <text evidence="19">The sequence shown here is derived from an EMBL/GenBank/DDBJ whole genome shotgun (WGS) entry which is preliminary data.</text>
</comment>
<dbReference type="InterPro" id="IPR018936">
    <property type="entry name" value="PI3/4_kinase_CS"/>
</dbReference>
<dbReference type="Proteomes" id="UP000734854">
    <property type="component" value="Unassembled WGS sequence"/>
</dbReference>
<dbReference type="EMBL" id="JACMSC010000003">
    <property type="protein sequence ID" value="KAG6530237.1"/>
    <property type="molecule type" value="Genomic_DNA"/>
</dbReference>
<dbReference type="GO" id="GO:0000077">
    <property type="term" value="P:DNA damage checkpoint signaling"/>
    <property type="evidence" value="ECO:0007669"/>
    <property type="project" value="TreeGrafter"/>
</dbReference>
<comment type="similarity">
    <text evidence="2">Belongs to the PI3/PI4-kinase family. ATM subfamily.</text>
</comment>
<dbReference type="Pfam" id="PF02260">
    <property type="entry name" value="FATC"/>
    <property type="match status" value="1"/>
</dbReference>
<evidence type="ECO:0000259" key="17">
    <source>
        <dbReference type="PROSITE" id="PS51189"/>
    </source>
</evidence>
<dbReference type="EC" id="2.7.11.1" evidence="3"/>
<dbReference type="PROSITE" id="PS51189">
    <property type="entry name" value="FAT"/>
    <property type="match status" value="1"/>
</dbReference>
<dbReference type="InterPro" id="IPR050517">
    <property type="entry name" value="DDR_Repair_Kinase"/>
</dbReference>
<dbReference type="GO" id="GO:0006281">
    <property type="term" value="P:DNA repair"/>
    <property type="evidence" value="ECO:0007669"/>
    <property type="project" value="UniProtKB-KW"/>
</dbReference>
<keyword evidence="4" id="KW-0723">Serine/threonine-protein kinase</keyword>
<evidence type="ECO:0000313" key="20">
    <source>
        <dbReference type="Proteomes" id="UP000734854"/>
    </source>
</evidence>
<protein>
    <recommendedName>
        <fullName evidence="13">Serine/threonine-protein kinase ATR</fullName>
        <ecNumber evidence="3">2.7.11.1</ecNumber>
    </recommendedName>
</protein>
<keyword evidence="11" id="KW-0539">Nucleus</keyword>
<evidence type="ECO:0000256" key="6">
    <source>
        <dbReference type="ARBA" id="ARBA00022741"/>
    </source>
</evidence>
<dbReference type="Pfam" id="PF23593">
    <property type="entry name" value="HEAT_ATR"/>
    <property type="match status" value="1"/>
</dbReference>
<organism evidence="19 20">
    <name type="scientific">Zingiber officinale</name>
    <name type="common">Ginger</name>
    <name type="synonym">Amomum zingiber</name>
    <dbReference type="NCBI Taxonomy" id="94328"/>
    <lineage>
        <taxon>Eukaryota</taxon>
        <taxon>Viridiplantae</taxon>
        <taxon>Streptophyta</taxon>
        <taxon>Embryophyta</taxon>
        <taxon>Tracheophyta</taxon>
        <taxon>Spermatophyta</taxon>
        <taxon>Magnoliopsida</taxon>
        <taxon>Liliopsida</taxon>
        <taxon>Zingiberales</taxon>
        <taxon>Zingiberaceae</taxon>
        <taxon>Zingiber</taxon>
    </lineage>
</organism>
<dbReference type="Pfam" id="PF02259">
    <property type="entry name" value="FAT"/>
    <property type="match status" value="1"/>
</dbReference>
<evidence type="ECO:0000256" key="13">
    <source>
        <dbReference type="ARBA" id="ARBA00024420"/>
    </source>
</evidence>
<dbReference type="GO" id="GO:0005524">
    <property type="term" value="F:ATP binding"/>
    <property type="evidence" value="ECO:0007669"/>
    <property type="project" value="UniProtKB-KW"/>
</dbReference>
<dbReference type="Pfam" id="PF25030">
    <property type="entry name" value="M-HEAT_ATR"/>
    <property type="match status" value="1"/>
</dbReference>
<dbReference type="PROSITE" id="PS51190">
    <property type="entry name" value="FATC"/>
    <property type="match status" value="1"/>
</dbReference>
<dbReference type="InterPro" id="IPR014009">
    <property type="entry name" value="PIK_FAT"/>
</dbReference>
<evidence type="ECO:0000256" key="9">
    <source>
        <dbReference type="ARBA" id="ARBA00022840"/>
    </source>
</evidence>
<evidence type="ECO:0000256" key="4">
    <source>
        <dbReference type="ARBA" id="ARBA00022527"/>
    </source>
</evidence>
<evidence type="ECO:0000256" key="3">
    <source>
        <dbReference type="ARBA" id="ARBA00012513"/>
    </source>
</evidence>
<keyword evidence="12" id="KW-0131">Cell cycle</keyword>
<evidence type="ECO:0000256" key="1">
    <source>
        <dbReference type="ARBA" id="ARBA00004123"/>
    </source>
</evidence>
<proteinExistence type="inferred from homology"/>
<dbReference type="GO" id="GO:0005634">
    <property type="term" value="C:nucleus"/>
    <property type="evidence" value="ECO:0007669"/>
    <property type="project" value="UniProtKB-SubCell"/>
</dbReference>
<reference evidence="19 20" key="1">
    <citation type="submission" date="2020-08" db="EMBL/GenBank/DDBJ databases">
        <title>Plant Genome Project.</title>
        <authorList>
            <person name="Zhang R.-G."/>
        </authorList>
    </citation>
    <scope>NUCLEOTIDE SEQUENCE [LARGE SCALE GENOMIC DNA]</scope>
    <source>
        <tissue evidence="19">Rhizome</tissue>
    </source>
</reference>
<keyword evidence="8" id="KW-0418">Kinase</keyword>
<dbReference type="SMART" id="SM01343">
    <property type="entry name" value="FATC"/>
    <property type="match status" value="1"/>
</dbReference>
<keyword evidence="10" id="KW-0234">DNA repair</keyword>
<dbReference type="Pfam" id="PF00454">
    <property type="entry name" value="PI3_PI4_kinase"/>
    <property type="match status" value="1"/>
</dbReference>
<evidence type="ECO:0000256" key="15">
    <source>
        <dbReference type="ARBA" id="ARBA00048679"/>
    </source>
</evidence>
<dbReference type="GO" id="GO:0000723">
    <property type="term" value="P:telomere maintenance"/>
    <property type="evidence" value="ECO:0007669"/>
    <property type="project" value="TreeGrafter"/>
</dbReference>
<evidence type="ECO:0000259" key="18">
    <source>
        <dbReference type="PROSITE" id="PS51190"/>
    </source>
</evidence>
<evidence type="ECO:0000256" key="7">
    <source>
        <dbReference type="ARBA" id="ARBA00022763"/>
    </source>
</evidence>
<keyword evidence="20" id="KW-1185">Reference proteome</keyword>
<sequence>MANISSLIRELREFISTSRSASIATSSSHGQESVEAKLSGVLPDLLQAYIIPLISNEREVTAVLNLLSFTAQNYPGVFFHGRAAGILPVVGRLLPFLTEPSFSFRHGVVFETIDSLLALLRIGEPKVYRQFFLDVIRDVPYISTTSDRVSLKCFSESFALISDCPVTFSELPVCCRPLDGPGVLIVLTDKERWQPFAAWTIRLINKCLMEGTLNMEGLFNASFVHSVCSFLLGYEDATLHMACFDFARITTKVINADIIPVEYVIRSIACILCFDENKSAFRNTTYDSCMGACLHLLHSCCPTKIIESTASEIINAFTRSICSTESRELQLALCNAYVRIAKSCHPQIWEPSLLVKMLYSEIPYLPLIQCIQAALSILISSDTLEGEVDASASVAYLKSSGLMQISSNRSMEINPIITFKIQKIAESNIEFTSNFLVDIEQKKKFANELWNSICSFLANLEASPLKPERTITALSLLCLAFSAHPRSKLSSSIFHQNLSWIPWTRKQAKDSSLLASILPTYLHAIHNILCLQDLESREKLFHDDEFLTAVERSSSIYPKYIDLLELLKLPSELNKVIHEARESTSLNDQLQDAVDGLNHESLNVRYMVACELSKLLNLKREEVTALIAGDFIVDLDVIRSLISSLLRGCAEESRTAVGQRLKLVCGDCLGALGAIDPAKFKGISSERFKIECSDDDLIFELIQKHLARAFRVASDTIVQDSAALAIQELLKLAGCQASLSEDLTTEITFSYGFDQHNEINIRGQTLWDRFSNYVKEIIAPCLTSRFQLPVVSDSTFVGPVYYPSMSFRQWIFFWIRKLTAKTTGPHSSIFNACLGIVQHDMQTAAFLLPYLVLNVVCHGTLEARHSITEEILSVLNAAALGHSVATLHEIAGEQSELCVQAVFTLLDNLGQWVDDLKQEPAPSWLKVKSEAMVNVSELLASIPKVTLAKASFRCQAHARALMYFESHVREKSGSFNPVAVRIRFDKPEKSSSTDSPTTRSDSDYPFADEDISFLMEIYSGLDQPDGLSGLANLRKTSKLQDQLLINEKAGNWAEVLMLCEQALQMEPSSVQRHSDYLNCLLNMCHLQAMVTHVDGLISRMPQYKETWSMQGVQAAWRLGRWDLMDEYLSSAEKDVAGNISESIASFDLGIAKIIQAMMKKDQLMVAERIAQSKQALLGPLAAAGMDSYVRAYPYIVKLHMLCELEDYSALLGQGSFLETSFTLNDPKFIKMTKHWENRLKFTQPSLWAREPLLALRRLVFSANSLSAQVGNCWLQYAKLCRSAGHYETAHHAIFNACASGAPNVHMEKAKLLWSTGKSDQAIAELQAFIPNPVTAVDIQASKVDRDLAKTILLYTKWIHSTGQKQKEEIMNNYVTVRKLQPKWEQGLFFMAKYFDDLLVDARRRQEDNLASRTATSSLNASTNEKACWSYLPAVLMFYAKGLYYGHKNLFEALPRLLTLWFEFGSICQRDGSSTDESMQALFVKISGIMRGCLKNLPTYQWLTVLSQLVSRICHENKEIVRIVKCIITSVLQKYPQQVLWTMAAVSKSAVAARCEAAAQIIQAARTGSENRDLFIQFDSLIGHLIKLCFHPGQPKSKTLDISTEFSALKRMMPLDIILPVQQALTVTLPIYDTSLSADSPSFDVFSTSNRVMISDISDEAEILSSLQRPKKVVFIGSDGFHHPFLCKPNDDLRKDARMMEFTSMINRLFFKFPESRKRKLYIRTFAVTPLTEDCGLVEWVPHTRGIWHILQDLYFSREKFDKRRTDPKIRNIYDRRKTSEEVMLKSQILPMFPPVFHKWFLTTFSEPASWFRARVAYAHTCAVWSMVGHIVGLGDRHGENILFDSTTGDCIHVDFSCLFDKGLQFQKPELVPFRLTQNMIDGLGITGYKGVFLKACEITLSVLRTNREMLLIILETFLYDPLVEWTESHKSSKVEVQNPYAQRAISNIKARLEGIVVGVGARPSLPLAVEGQVQCLIKEAISLGNLGKMHIWWRAWY</sequence>
<evidence type="ECO:0000256" key="2">
    <source>
        <dbReference type="ARBA" id="ARBA00010769"/>
    </source>
</evidence>
<dbReference type="GO" id="GO:0005694">
    <property type="term" value="C:chromosome"/>
    <property type="evidence" value="ECO:0007669"/>
    <property type="project" value="TreeGrafter"/>
</dbReference>
<dbReference type="SMART" id="SM00146">
    <property type="entry name" value="PI3Kc"/>
    <property type="match status" value="1"/>
</dbReference>
<comment type="catalytic activity">
    <reaction evidence="15">
        <text>L-seryl-[protein] + ATP = O-phospho-L-seryl-[protein] + ADP + H(+)</text>
        <dbReference type="Rhea" id="RHEA:17989"/>
        <dbReference type="Rhea" id="RHEA-COMP:9863"/>
        <dbReference type="Rhea" id="RHEA-COMP:11604"/>
        <dbReference type="ChEBI" id="CHEBI:15378"/>
        <dbReference type="ChEBI" id="CHEBI:29999"/>
        <dbReference type="ChEBI" id="CHEBI:30616"/>
        <dbReference type="ChEBI" id="CHEBI:83421"/>
        <dbReference type="ChEBI" id="CHEBI:456216"/>
        <dbReference type="EC" id="2.7.11.1"/>
    </reaction>
</comment>
<evidence type="ECO:0000256" key="10">
    <source>
        <dbReference type="ARBA" id="ARBA00023204"/>
    </source>
</evidence>
<evidence type="ECO:0000313" key="19">
    <source>
        <dbReference type="EMBL" id="KAG6530237.1"/>
    </source>
</evidence>
<evidence type="ECO:0000256" key="11">
    <source>
        <dbReference type="ARBA" id="ARBA00023242"/>
    </source>
</evidence>